<feature type="region of interest" description="Disordered" evidence="1">
    <location>
        <begin position="57"/>
        <end position="178"/>
    </location>
</feature>
<evidence type="ECO:0000313" key="3">
    <source>
        <dbReference type="Proteomes" id="UP001151582"/>
    </source>
</evidence>
<evidence type="ECO:0000313" key="2">
    <source>
        <dbReference type="EMBL" id="KAJ1970038.1"/>
    </source>
</evidence>
<feature type="compositionally biased region" description="Acidic residues" evidence="1">
    <location>
        <begin position="280"/>
        <end position="297"/>
    </location>
</feature>
<comment type="caution">
    <text evidence="2">The sequence shown here is derived from an EMBL/GenBank/DDBJ whole genome shotgun (WGS) entry which is preliminary data.</text>
</comment>
<dbReference type="AlphaFoldDB" id="A0A9W8B1T3"/>
<evidence type="ECO:0000256" key="1">
    <source>
        <dbReference type="SAM" id="MobiDB-lite"/>
    </source>
</evidence>
<sequence>MEATPPKASDTMYPPKLPMVISPSPVFHQGRMRRRNTVIASPYDTQPDALAVAGPELLGHSTPLSAQRQGSSTQDSIITPTPPPFRVRRRFGRIHPSSPIANGSGHSPQRPAKAARRRLQLKRALSAQTSPVKRSRSTHNQALPKRRRTKDMGSRVNNPFLDMDAELSGSGHSSEELDEEALLSQMSSFITDGDGEGEVATASQDTAESPVNMQAIYRQSLFSPDSHRHRQQLFGRHQSAGPLFHTRPGQFGHGAQPRFHTKLAPQDLLDRLEAEYGTPSEDDDSEGEDEDEDEADGALEMTTSQELAYLRDAMADDIIPTPQQASRVPNETITVPNSGYSTYGPDTMVLPAMDDDPIATSTDTSPEAVKITASTGQYDAPGRPLASSPLRRFTSCQPAIMITPQKPDVLPLIRT</sequence>
<feature type="non-terminal residue" evidence="2">
    <location>
        <position position="415"/>
    </location>
</feature>
<gene>
    <name evidence="2" type="ORF">H4R34_006107</name>
</gene>
<feature type="compositionally biased region" description="Polar residues" evidence="1">
    <location>
        <begin position="62"/>
        <end position="76"/>
    </location>
</feature>
<dbReference type="Proteomes" id="UP001151582">
    <property type="component" value="Unassembled WGS sequence"/>
</dbReference>
<reference evidence="2" key="1">
    <citation type="submission" date="2022-07" db="EMBL/GenBank/DDBJ databases">
        <title>Phylogenomic reconstructions and comparative analyses of Kickxellomycotina fungi.</title>
        <authorList>
            <person name="Reynolds N.K."/>
            <person name="Stajich J.E."/>
            <person name="Barry K."/>
            <person name="Grigoriev I.V."/>
            <person name="Crous P."/>
            <person name="Smith M.E."/>
        </authorList>
    </citation>
    <scope>NUCLEOTIDE SEQUENCE</scope>
    <source>
        <strain evidence="2">RSA 567</strain>
    </source>
</reference>
<feature type="region of interest" description="Disordered" evidence="1">
    <location>
        <begin position="276"/>
        <end position="298"/>
    </location>
</feature>
<organism evidence="2 3">
    <name type="scientific">Dimargaris verticillata</name>
    <dbReference type="NCBI Taxonomy" id="2761393"/>
    <lineage>
        <taxon>Eukaryota</taxon>
        <taxon>Fungi</taxon>
        <taxon>Fungi incertae sedis</taxon>
        <taxon>Zoopagomycota</taxon>
        <taxon>Kickxellomycotina</taxon>
        <taxon>Dimargaritomycetes</taxon>
        <taxon>Dimargaritales</taxon>
        <taxon>Dimargaritaceae</taxon>
        <taxon>Dimargaris</taxon>
    </lineage>
</organism>
<accession>A0A9W8B1T3</accession>
<keyword evidence="3" id="KW-1185">Reference proteome</keyword>
<dbReference type="EMBL" id="JANBQB010001853">
    <property type="protein sequence ID" value="KAJ1970038.1"/>
    <property type="molecule type" value="Genomic_DNA"/>
</dbReference>
<protein>
    <submittedName>
        <fullName evidence="2">Uncharacterized protein</fullName>
    </submittedName>
</protein>
<name>A0A9W8B1T3_9FUNG</name>
<proteinExistence type="predicted"/>